<dbReference type="GO" id="GO:0003924">
    <property type="term" value="F:GTPase activity"/>
    <property type="evidence" value="ECO:0007669"/>
    <property type="project" value="InterPro"/>
</dbReference>
<feature type="coiled-coil region" evidence="1">
    <location>
        <begin position="188"/>
        <end position="319"/>
    </location>
</feature>
<dbReference type="Pfam" id="PF02841">
    <property type="entry name" value="GBP_C"/>
    <property type="match status" value="1"/>
</dbReference>
<name>A0A9W9Y782_9CNID</name>
<evidence type="ECO:0000259" key="2">
    <source>
        <dbReference type="Pfam" id="PF02841"/>
    </source>
</evidence>
<dbReference type="InterPro" id="IPR003191">
    <property type="entry name" value="Guanylate-bd/ATL_C"/>
</dbReference>
<dbReference type="EMBL" id="MU827872">
    <property type="protein sequence ID" value="KAJ7315665.1"/>
    <property type="molecule type" value="Genomic_DNA"/>
</dbReference>
<protein>
    <recommendedName>
        <fullName evidence="2">Guanylate-binding protein/Atlastin C-terminal domain-containing protein</fullName>
    </recommendedName>
</protein>
<dbReference type="Gene3D" id="1.20.1000.10">
    <property type="entry name" value="Guanylate-binding protein, C-terminal domain"/>
    <property type="match status" value="1"/>
</dbReference>
<gene>
    <name evidence="3" type="ORF">OS493_038377</name>
</gene>
<dbReference type="InterPro" id="IPR036543">
    <property type="entry name" value="Guanylate-bd_C_sf"/>
</dbReference>
<evidence type="ECO:0000313" key="3">
    <source>
        <dbReference type="EMBL" id="KAJ7315665.1"/>
    </source>
</evidence>
<dbReference type="SUPFAM" id="SSF48340">
    <property type="entry name" value="Interferon-induced guanylate-binding protein 1 (GBP1), C-terminal domain"/>
    <property type="match status" value="1"/>
</dbReference>
<reference evidence="3" key="1">
    <citation type="submission" date="2023-01" db="EMBL/GenBank/DDBJ databases">
        <title>Genome assembly of the deep-sea coral Lophelia pertusa.</title>
        <authorList>
            <person name="Herrera S."/>
            <person name="Cordes E."/>
        </authorList>
    </citation>
    <scope>NUCLEOTIDE SEQUENCE</scope>
    <source>
        <strain evidence="3">USNM1676648</strain>
        <tissue evidence="3">Polyp</tissue>
    </source>
</reference>
<sequence length="336" mass="39425">MLNSTGIFDEIICRSYQRSSQHSQCANSLETFLQIKCQEAKRTALLAYDKKMEAGIPKLPCDGDKILESHESAISQSMDIFDKETVGLASDNTKQDKEGMMNTGREKLADWKLKNDRLTKERCEKLLEELRRKHLDPVLKKVRGPNGTSVSYPDIDEGCAKIENEYKNHALGAKSVHAQVLLEFHERLKVEQDQYKDILKKLKDYDENLLKQRRENADKDKATERLKERNAYLEKEKKIQEKTVKDLEEKKKQELLEKIREFQTREDILKKKIDDMEKAGMLKRIDDLATELKEARGEKKQWESEIRDLKYQLAKLVEQLKVSQRPWYKKMFGKDE</sequence>
<dbReference type="Proteomes" id="UP001163046">
    <property type="component" value="Unassembled WGS sequence"/>
</dbReference>
<proteinExistence type="predicted"/>
<keyword evidence="1" id="KW-0175">Coiled coil</keyword>
<evidence type="ECO:0000313" key="4">
    <source>
        <dbReference type="Proteomes" id="UP001163046"/>
    </source>
</evidence>
<dbReference type="AlphaFoldDB" id="A0A9W9Y782"/>
<dbReference type="GO" id="GO:0005525">
    <property type="term" value="F:GTP binding"/>
    <property type="evidence" value="ECO:0007669"/>
    <property type="project" value="InterPro"/>
</dbReference>
<keyword evidence="4" id="KW-1185">Reference proteome</keyword>
<evidence type="ECO:0000256" key="1">
    <source>
        <dbReference type="SAM" id="Coils"/>
    </source>
</evidence>
<dbReference type="OrthoDB" id="2135133at2759"/>
<feature type="domain" description="Guanylate-binding protein/Atlastin C-terminal" evidence="2">
    <location>
        <begin position="27"/>
        <end position="310"/>
    </location>
</feature>
<comment type="caution">
    <text evidence="3">The sequence shown here is derived from an EMBL/GenBank/DDBJ whole genome shotgun (WGS) entry which is preliminary data.</text>
</comment>
<organism evidence="3 4">
    <name type="scientific">Desmophyllum pertusum</name>
    <dbReference type="NCBI Taxonomy" id="174260"/>
    <lineage>
        <taxon>Eukaryota</taxon>
        <taxon>Metazoa</taxon>
        <taxon>Cnidaria</taxon>
        <taxon>Anthozoa</taxon>
        <taxon>Hexacorallia</taxon>
        <taxon>Scleractinia</taxon>
        <taxon>Caryophylliina</taxon>
        <taxon>Caryophylliidae</taxon>
        <taxon>Desmophyllum</taxon>
    </lineage>
</organism>
<accession>A0A9W9Y782</accession>